<dbReference type="Proteomes" id="UP000696184">
    <property type="component" value="Unassembled WGS sequence"/>
</dbReference>
<organism evidence="2 3">
    <name type="scientific">Xenorhabdus lircayensis</name>
    <dbReference type="NCBI Taxonomy" id="2763499"/>
    <lineage>
        <taxon>Bacteria</taxon>
        <taxon>Pseudomonadati</taxon>
        <taxon>Pseudomonadota</taxon>
        <taxon>Gammaproteobacteria</taxon>
        <taxon>Enterobacterales</taxon>
        <taxon>Morganellaceae</taxon>
        <taxon>Xenorhabdus</taxon>
    </lineage>
</organism>
<dbReference type="InterPro" id="IPR013381">
    <property type="entry name" value="CRISPR-assoc_prot_Cse1"/>
</dbReference>
<dbReference type="CDD" id="cd09729">
    <property type="entry name" value="Cse1_I-E"/>
    <property type="match status" value="1"/>
</dbReference>
<feature type="region of interest" description="Disordered" evidence="1">
    <location>
        <begin position="519"/>
        <end position="539"/>
    </location>
</feature>
<keyword evidence="3" id="KW-1185">Reference proteome</keyword>
<evidence type="ECO:0000313" key="3">
    <source>
        <dbReference type="Proteomes" id="UP000696184"/>
    </source>
</evidence>
<evidence type="ECO:0000313" key="2">
    <source>
        <dbReference type="EMBL" id="MBI6550288.1"/>
    </source>
</evidence>
<feature type="compositionally biased region" description="Basic residues" evidence="1">
    <location>
        <begin position="528"/>
        <end position="539"/>
    </location>
</feature>
<dbReference type="EMBL" id="JACOII010000060">
    <property type="protein sequence ID" value="MBI6550288.1"/>
    <property type="molecule type" value="Genomic_DNA"/>
</dbReference>
<dbReference type="Pfam" id="PF09481">
    <property type="entry name" value="CRISPR_Cse1"/>
    <property type="match status" value="1"/>
</dbReference>
<sequence length="539" mass="61620">MNLVKDTWLIFRMRNGSEEKLPLAAICDPAVMDFALPRADFQGAAYQLAIGLLQTVFTPEDKYEWHEFYEQAPTQADLQTAFNRVEHAFNLTGDVPLFMQDFDSLDSAKSTEISGLLIESPGANTLKLNTDHFIKRGQCDVISPEMAAIALFTLQINAPAGGVGHRVGLRGGGPLTSLIQPQEWDAPLWQKLWLNVINRDLWHYPEPDLNSPDVFPWLGKTRTSQKAGTEIYAHNVHELHMYWAMPRRIRLEVDDKPAICQLTGQATHQSVSAYRTQNYGNNYSGSWQHPLTPYRWNPKKPDEEHLSIKGQPGGITYKIWDSLTFSVHKEGQQAAQVVDHFNQLNDYFADEQSDTPRLWVFGYDMDNMKARGWYSTSLPLFSMPIEKKDAIFRRVKTLQTLSVYALSQCRTQVKSAWFNRPNDTKGDMSFIDAAFYQRTQAAFFKAVQQIVSSQHDASSLSTEEAKNWLYQLKNTCFDLFDEFVLSENTDPKHLPKKIEARQILTKWLMGSKDIKSFMAEHKIETKSPKPKKKKEVING</sequence>
<reference evidence="2 3" key="1">
    <citation type="submission" date="2020-08" db="EMBL/GenBank/DDBJ databases">
        <title>Description of Xenorhabdus lircayensis sp. nov., the symbiotic bacterium associated with the entomopathogenic nematode Steirnernema unicornum.</title>
        <authorList>
            <person name="Castaneda-Alvarez C."/>
            <person name="Prodan S."/>
            <person name="Zamorano A."/>
            <person name="San-Blas E."/>
            <person name="Aballay E."/>
        </authorList>
    </citation>
    <scope>NUCLEOTIDE SEQUENCE [LARGE SCALE GENOMIC DNA]</scope>
    <source>
        <strain evidence="2 3">VLS</strain>
    </source>
</reference>
<protein>
    <submittedName>
        <fullName evidence="2">Type I-E CRISPR-associated protein Cse1/CasA</fullName>
    </submittedName>
</protein>
<dbReference type="RefSeq" id="WP_198691055.1">
    <property type="nucleotide sequence ID" value="NZ_CAWPUD010000061.1"/>
</dbReference>
<proteinExistence type="predicted"/>
<gene>
    <name evidence="2" type="primary">casA</name>
    <name evidence="2" type="ORF">H8A87_16680</name>
</gene>
<name>A0ABS0U8T4_9GAMM</name>
<comment type="caution">
    <text evidence="2">The sequence shown here is derived from an EMBL/GenBank/DDBJ whole genome shotgun (WGS) entry which is preliminary data.</text>
</comment>
<accession>A0ABS0U8T4</accession>
<dbReference type="NCBIfam" id="TIGR02547">
    <property type="entry name" value="casA_cse1"/>
    <property type="match status" value="1"/>
</dbReference>
<evidence type="ECO:0000256" key="1">
    <source>
        <dbReference type="SAM" id="MobiDB-lite"/>
    </source>
</evidence>